<feature type="region of interest" description="Disordered" evidence="3">
    <location>
        <begin position="528"/>
        <end position="547"/>
    </location>
</feature>
<accession>A0ABM0IKL2</accession>
<feature type="region of interest" description="Disordered" evidence="3">
    <location>
        <begin position="147"/>
        <end position="170"/>
    </location>
</feature>
<dbReference type="RefSeq" id="XP_004702133.1">
    <property type="nucleotide sequence ID" value="XM_004702076.2"/>
</dbReference>
<protein>
    <submittedName>
        <fullName evidence="5">Dapper homolog 2</fullName>
    </submittedName>
</protein>
<feature type="region of interest" description="Disordered" evidence="3">
    <location>
        <begin position="332"/>
        <end position="405"/>
    </location>
</feature>
<feature type="compositionally biased region" description="Basic residues" evidence="3">
    <location>
        <begin position="739"/>
        <end position="753"/>
    </location>
</feature>
<gene>
    <name evidence="5" type="primary">DACT2</name>
</gene>
<keyword evidence="2" id="KW-0175">Coiled coil</keyword>
<feature type="compositionally biased region" description="Polar residues" evidence="3">
    <location>
        <begin position="359"/>
        <end position="370"/>
    </location>
</feature>
<feature type="compositionally biased region" description="Gly residues" evidence="3">
    <location>
        <begin position="536"/>
        <end position="547"/>
    </location>
</feature>
<feature type="region of interest" description="Disordered" evidence="3">
    <location>
        <begin position="481"/>
        <end position="518"/>
    </location>
</feature>
<dbReference type="InterPro" id="IPR024843">
    <property type="entry name" value="Dapper"/>
</dbReference>
<evidence type="ECO:0000256" key="2">
    <source>
        <dbReference type="ARBA" id="ARBA00023054"/>
    </source>
</evidence>
<organism evidence="4 5">
    <name type="scientific">Echinops telfairi</name>
    <name type="common">Lesser hedgehog tenrec</name>
    <dbReference type="NCBI Taxonomy" id="9371"/>
    <lineage>
        <taxon>Eukaryota</taxon>
        <taxon>Metazoa</taxon>
        <taxon>Chordata</taxon>
        <taxon>Craniata</taxon>
        <taxon>Vertebrata</taxon>
        <taxon>Euteleostomi</taxon>
        <taxon>Mammalia</taxon>
        <taxon>Eutheria</taxon>
        <taxon>Afrotheria</taxon>
        <taxon>Tenrecidae</taxon>
        <taxon>Tenrecinae</taxon>
        <taxon>Echinops</taxon>
    </lineage>
</organism>
<proteinExistence type="inferred from homology"/>
<feature type="region of interest" description="Disordered" evidence="3">
    <location>
        <begin position="279"/>
        <end position="312"/>
    </location>
</feature>
<dbReference type="PANTHER" id="PTHR15919:SF13">
    <property type="entry name" value="DAPPER HOMOLOG 2"/>
    <property type="match status" value="1"/>
</dbReference>
<reference evidence="5" key="1">
    <citation type="submission" date="2025-08" db="UniProtKB">
        <authorList>
            <consortium name="RefSeq"/>
        </authorList>
    </citation>
    <scope>IDENTIFICATION</scope>
</reference>
<dbReference type="Pfam" id="PF15268">
    <property type="entry name" value="Dapper"/>
    <property type="match status" value="1"/>
</dbReference>
<evidence type="ECO:0000313" key="4">
    <source>
        <dbReference type="Proteomes" id="UP000694863"/>
    </source>
</evidence>
<keyword evidence="4" id="KW-1185">Reference proteome</keyword>
<evidence type="ECO:0000256" key="3">
    <source>
        <dbReference type="SAM" id="MobiDB-lite"/>
    </source>
</evidence>
<feature type="region of interest" description="Disordered" evidence="3">
    <location>
        <begin position="602"/>
        <end position="765"/>
    </location>
</feature>
<evidence type="ECO:0000313" key="5">
    <source>
        <dbReference type="RefSeq" id="XP_004702133.1"/>
    </source>
</evidence>
<evidence type="ECO:0000256" key="1">
    <source>
        <dbReference type="ARBA" id="ARBA00010807"/>
    </source>
</evidence>
<sequence length="765" mass="81135">MQAQGAGWDRRRLGARLRAALAGLQELHGLRERQQARVRGALGAQPPASDADVRAPSALDSSLDSALTALKEQLSRLRQQDVGLKTHLEHLDQHISELRLGVSKGTCEPADSDSRPSSGFYELSDAGGSCSRSTSCTSICSEPVAPARHRLPGVEPPMTRTGQYRPRSADETTVHAVLQPPGRLPQEDSHTEVNRGTWARIRARPVSTGDLERLMPARLGTPQTTGPDALLRPGLGTLPLEVDPTYQSDLVSERGNEVYPYPSPLHAVALQSPLFVLTKDTPKAGSSEPPRTPGPGSLGKTSVQPRPASLGHPAGAYIDKLLQRNWGRGGALSCGGAERGPPRSGESKPQWAGGGRSMDLQNGLQRQGCSQGLREVGSGTQSWGVPGRHPAGPAPVSLGDSQQSTTLRESCVPSKGCLLEKTSWDQLLLQQEQPTCSCPQARPPPPSPHCRDDVADLSFKKEDVHCHSLLTERPAHSLTAEAHPELPGAGHPGVQSRNGRRKKRGCREAPCLPERPQGAPEVSWLPLAWGASPGHPGEGSTGKAAGMGPGLPGRSCSETSLYPIPFLVPLVVTQQEGGHVSTQALYPLGAISLAMVAGSRARGAPPKWQSSGEISARAPPAGTPAQPGLVLRRPPGRSAQRPRGRPPMSWPGPCDPSTLQLPKNWAERGPLPPSPIAETSEDESGSDHTANRFGDAESSDIEDEGSWVPSQGTTGQGDPRRLSAASPEPPRASVGPRPPRVKASRALKKKIRRSQPLSLRVLSMV</sequence>
<name>A0ABM0IKL2_ECHTE</name>
<dbReference type="GeneID" id="101660764"/>
<comment type="similarity">
    <text evidence="1">Belongs to the dapper family.</text>
</comment>
<dbReference type="Proteomes" id="UP000694863">
    <property type="component" value="Unplaced"/>
</dbReference>
<dbReference type="PANTHER" id="PTHR15919">
    <property type="entry name" value="DAPPER-RELATED"/>
    <property type="match status" value="1"/>
</dbReference>